<keyword evidence="4" id="KW-0963">Cytoplasm</keyword>
<dbReference type="SUPFAM" id="SSF74784">
    <property type="entry name" value="Translin"/>
    <property type="match status" value="1"/>
</dbReference>
<name>A0A8H8DB92_9ASCO</name>
<dbReference type="Proteomes" id="UP000669133">
    <property type="component" value="Unassembled WGS sequence"/>
</dbReference>
<evidence type="ECO:0000256" key="1">
    <source>
        <dbReference type="ARBA" id="ARBA00004123"/>
    </source>
</evidence>
<keyword evidence="5" id="KW-0539">Nucleus</keyword>
<comment type="similarity">
    <text evidence="3">Belongs to the translin family.</text>
</comment>
<dbReference type="OrthoDB" id="31005at2759"/>
<evidence type="ECO:0000313" key="6">
    <source>
        <dbReference type="EMBL" id="KAG5420143.1"/>
    </source>
</evidence>
<accession>A0A8H8DB92</accession>
<dbReference type="Pfam" id="PF01997">
    <property type="entry name" value="Translin"/>
    <property type="match status" value="1"/>
</dbReference>
<dbReference type="RefSeq" id="XP_067549259.1">
    <property type="nucleotide sequence ID" value="XM_067690834.1"/>
</dbReference>
<keyword evidence="7" id="KW-1185">Reference proteome</keyword>
<dbReference type="Gene3D" id="1.20.58.190">
    <property type="entry name" value="Translin, domain 1"/>
    <property type="match status" value="1"/>
</dbReference>
<evidence type="ECO:0008006" key="8">
    <source>
        <dbReference type="Google" id="ProtNLM"/>
    </source>
</evidence>
<dbReference type="GO" id="GO:0043565">
    <property type="term" value="F:sequence-specific DNA binding"/>
    <property type="evidence" value="ECO:0007669"/>
    <property type="project" value="InterPro"/>
</dbReference>
<dbReference type="InterPro" id="IPR002848">
    <property type="entry name" value="Translin_fam"/>
</dbReference>
<dbReference type="InterPro" id="IPR016068">
    <property type="entry name" value="Translin_N"/>
</dbReference>
<evidence type="ECO:0000256" key="3">
    <source>
        <dbReference type="ARBA" id="ARBA00005902"/>
    </source>
</evidence>
<dbReference type="AlphaFoldDB" id="A0A8H8DB92"/>
<dbReference type="Gene3D" id="1.20.58.200">
    <property type="entry name" value="Translin, domain 2"/>
    <property type="match status" value="1"/>
</dbReference>
<dbReference type="GeneID" id="93650652"/>
<comment type="subcellular location">
    <subcellularLocation>
        <location evidence="2">Cytoplasm</location>
    </subcellularLocation>
    <subcellularLocation>
        <location evidence="1">Nucleus</location>
    </subcellularLocation>
</comment>
<dbReference type="InterPro" id="IPR036081">
    <property type="entry name" value="Translin_sf"/>
</dbReference>
<dbReference type="EMBL" id="JAEOAQ010000002">
    <property type="protein sequence ID" value="KAG5420143.1"/>
    <property type="molecule type" value="Genomic_DNA"/>
</dbReference>
<sequence>MSIEEQIFIPARDHLRVKQDERETVIRSCREITSYSKKAIFTLHRSVSDDVVSKELTQYLLIISEHLRKVNDIYVHNYYLRGSISGAVEELIEFFTFAYYKRTGGLIKYELFTQLINLVAEGKVDIVVEYLLKPEANLPANDSALIEFIDKSDYIMGLFDCTGEIMRMVISQSSDTSGDFQMTKTLQNYNFLKDLHEQYIILTTYYPGISIHHGAFDDAVNSKGNYSFKKKLQVLESSLNKIQNTLLDILISDKEIL</sequence>
<organism evidence="6 7">
    <name type="scientific">Candida metapsilosis</name>
    <dbReference type="NCBI Taxonomy" id="273372"/>
    <lineage>
        <taxon>Eukaryota</taxon>
        <taxon>Fungi</taxon>
        <taxon>Dikarya</taxon>
        <taxon>Ascomycota</taxon>
        <taxon>Saccharomycotina</taxon>
        <taxon>Pichiomycetes</taxon>
        <taxon>Debaryomycetaceae</taxon>
        <taxon>Candida/Lodderomyces clade</taxon>
        <taxon>Candida</taxon>
    </lineage>
</organism>
<gene>
    <name evidence="6" type="ORF">I9W82_002023</name>
</gene>
<evidence type="ECO:0000256" key="2">
    <source>
        <dbReference type="ARBA" id="ARBA00004496"/>
    </source>
</evidence>
<dbReference type="PANTHER" id="PTHR10741">
    <property type="entry name" value="TRANSLIN AND TRANSLIN ASSOCIATED PROTEIN X"/>
    <property type="match status" value="1"/>
</dbReference>
<protein>
    <recommendedName>
        <fullName evidence="8">Translin</fullName>
    </recommendedName>
</protein>
<evidence type="ECO:0000256" key="5">
    <source>
        <dbReference type="ARBA" id="ARBA00023242"/>
    </source>
</evidence>
<dbReference type="InterPro" id="IPR016069">
    <property type="entry name" value="Translin_C"/>
</dbReference>
<dbReference type="GO" id="GO:0005634">
    <property type="term" value="C:nucleus"/>
    <property type="evidence" value="ECO:0007669"/>
    <property type="project" value="UniProtKB-SubCell"/>
</dbReference>
<reference evidence="6 7" key="1">
    <citation type="submission" date="2020-12" db="EMBL/GenBank/DDBJ databases">
        <title>Effect of drift, selection, and recombination on the evolution of hybrid genomes in Candida yeast pathogens.</title>
        <authorList>
            <person name="Mixao V."/>
            <person name="Ksiezopolska E."/>
            <person name="Saus E."/>
            <person name="Boekhout T."/>
            <person name="Gacser A."/>
            <person name="Gabaldon T."/>
        </authorList>
    </citation>
    <scope>NUCLEOTIDE SEQUENCE [LARGE SCALE GENOMIC DNA]</scope>
    <source>
        <strain evidence="6 7">BP57</strain>
    </source>
</reference>
<dbReference type="CDD" id="cd14820">
    <property type="entry name" value="TRAX"/>
    <property type="match status" value="1"/>
</dbReference>
<comment type="caution">
    <text evidence="6">The sequence shown here is derived from an EMBL/GenBank/DDBJ whole genome shotgun (WGS) entry which is preliminary data.</text>
</comment>
<proteinExistence type="inferred from homology"/>
<evidence type="ECO:0000256" key="4">
    <source>
        <dbReference type="ARBA" id="ARBA00022490"/>
    </source>
</evidence>
<dbReference type="GO" id="GO:0005737">
    <property type="term" value="C:cytoplasm"/>
    <property type="evidence" value="ECO:0007669"/>
    <property type="project" value="UniProtKB-SubCell"/>
</dbReference>
<evidence type="ECO:0000313" key="7">
    <source>
        <dbReference type="Proteomes" id="UP000669133"/>
    </source>
</evidence>